<dbReference type="InterPro" id="IPR010920">
    <property type="entry name" value="LSM_dom_sf"/>
</dbReference>
<keyword evidence="5 7" id="KW-1133">Transmembrane helix</keyword>
<dbReference type="RefSeq" id="WP_169262555.1">
    <property type="nucleotide sequence ID" value="NZ_WTVQ01000063.1"/>
</dbReference>
<evidence type="ECO:0000256" key="3">
    <source>
        <dbReference type="ARBA" id="ARBA00022475"/>
    </source>
</evidence>
<organism evidence="11 12">
    <name type="scientific">Aromatoleum diolicum</name>
    <dbReference type="NCBI Taxonomy" id="75796"/>
    <lineage>
        <taxon>Bacteria</taxon>
        <taxon>Pseudomonadati</taxon>
        <taxon>Pseudomonadota</taxon>
        <taxon>Betaproteobacteria</taxon>
        <taxon>Rhodocyclales</taxon>
        <taxon>Rhodocyclaceae</taxon>
        <taxon>Aromatoleum</taxon>
    </lineage>
</organism>
<dbReference type="InterPro" id="IPR011066">
    <property type="entry name" value="MscS_channel_C_sf"/>
</dbReference>
<feature type="transmembrane region" description="Helical" evidence="7">
    <location>
        <begin position="169"/>
        <end position="193"/>
    </location>
</feature>
<sequence length="440" mass="47615">MKDEFQFAAMLTDTWSDLQSPNVLWQLAALFTSLALAWFIERATLSRVGRSSDEETAARRFGRSGLRRVLFPLLALIFVFATRVVLGKYHSVNLLNLAVPLLTSFAAIRFVVFAVRQAIGRSSWLASFERIFASLAWAVVALHILGWLPEVLDALDSVSFKIGSQKLSLWTLLQGVAMVLFTLIIALWAAGALERRLSTAAGLDDSVRLVLLRVAKALLIVIAVLVALPMVGINLTTLSVFGGALGVGLGFGLQKIAANYVSGFIILLDHSLRIGNLITVGTERGIVTQINTRYTVLRAASGVESLVPNEILVGSVVQNETYSDTRVVVPIDFQVSYASDLEQAMSILVEAAHTHSRVLDDPAPKAFVVAFADSGINLRLTVWIADPQEGTLGVISDINLEVWRRFRAANIEIPFPQREVRVLSAVGAAGAPLAASDAVA</sequence>
<evidence type="ECO:0000313" key="12">
    <source>
        <dbReference type="Proteomes" id="UP000648984"/>
    </source>
</evidence>
<dbReference type="Proteomes" id="UP000648984">
    <property type="component" value="Unassembled WGS sequence"/>
</dbReference>
<dbReference type="PANTHER" id="PTHR30347">
    <property type="entry name" value="POTASSIUM CHANNEL RELATED"/>
    <property type="match status" value="1"/>
</dbReference>
<comment type="similarity">
    <text evidence="2">Belongs to the MscS (TC 1.A.23) family.</text>
</comment>
<dbReference type="Gene3D" id="3.30.70.100">
    <property type="match status" value="1"/>
</dbReference>
<keyword evidence="3" id="KW-1003">Cell membrane</keyword>
<dbReference type="SUPFAM" id="SSF82689">
    <property type="entry name" value="Mechanosensitive channel protein MscS (YggB), C-terminal domain"/>
    <property type="match status" value="1"/>
</dbReference>
<dbReference type="Pfam" id="PF21088">
    <property type="entry name" value="MS_channel_1st"/>
    <property type="match status" value="1"/>
</dbReference>
<reference evidence="11 12" key="1">
    <citation type="submission" date="2019-12" db="EMBL/GenBank/DDBJ databases">
        <title>Comparative genomics gives insights into the taxonomy of the Azoarcus-Aromatoleum group and reveals separate origins of nif in the plant-associated Azoarcus and non-plant-associated Aromatoleum sub-groups.</title>
        <authorList>
            <person name="Lafos M."/>
            <person name="Maluk M."/>
            <person name="Batista M."/>
            <person name="Junghare M."/>
            <person name="Carmona M."/>
            <person name="Faoro H."/>
            <person name="Cruz L.M."/>
            <person name="Battistoni F."/>
            <person name="De Souza E."/>
            <person name="Pedrosa F."/>
            <person name="Chen W.-M."/>
            <person name="Poole P.S."/>
            <person name="Dixon R.A."/>
            <person name="James E.K."/>
        </authorList>
    </citation>
    <scope>NUCLEOTIDE SEQUENCE [LARGE SCALE GENOMIC DNA]</scope>
    <source>
        <strain evidence="11 12">22Lin</strain>
    </source>
</reference>
<evidence type="ECO:0000256" key="5">
    <source>
        <dbReference type="ARBA" id="ARBA00022989"/>
    </source>
</evidence>
<dbReference type="InterPro" id="IPR052702">
    <property type="entry name" value="MscS-like_channel"/>
</dbReference>
<feature type="transmembrane region" description="Helical" evidence="7">
    <location>
        <begin position="131"/>
        <end position="149"/>
    </location>
</feature>
<proteinExistence type="inferred from homology"/>
<keyword evidence="4 7" id="KW-0812">Transmembrane</keyword>
<feature type="transmembrane region" description="Helical" evidence="7">
    <location>
        <begin position="241"/>
        <end position="268"/>
    </location>
</feature>
<dbReference type="PANTHER" id="PTHR30347:SF1">
    <property type="entry name" value="MECHANOSENSITIVE CHANNEL MSCK"/>
    <property type="match status" value="1"/>
</dbReference>
<dbReference type="Gene3D" id="2.30.30.60">
    <property type="match status" value="1"/>
</dbReference>
<evidence type="ECO:0000256" key="4">
    <source>
        <dbReference type="ARBA" id="ARBA00022692"/>
    </source>
</evidence>
<dbReference type="InterPro" id="IPR006685">
    <property type="entry name" value="MscS_channel_2nd"/>
</dbReference>
<accession>A0ABX1QJG7</accession>
<dbReference type="SUPFAM" id="SSF50182">
    <property type="entry name" value="Sm-like ribonucleoproteins"/>
    <property type="match status" value="1"/>
</dbReference>
<evidence type="ECO:0000259" key="10">
    <source>
        <dbReference type="Pfam" id="PF21088"/>
    </source>
</evidence>
<feature type="transmembrane region" description="Helical" evidence="7">
    <location>
        <begin position="98"/>
        <end position="119"/>
    </location>
</feature>
<evidence type="ECO:0000259" key="8">
    <source>
        <dbReference type="Pfam" id="PF00924"/>
    </source>
</evidence>
<feature type="domain" description="Mechanosensitive ion channel transmembrane helices 2/3" evidence="10">
    <location>
        <begin position="215"/>
        <end position="254"/>
    </location>
</feature>
<evidence type="ECO:0000256" key="2">
    <source>
        <dbReference type="ARBA" id="ARBA00008017"/>
    </source>
</evidence>
<comment type="caution">
    <text evidence="11">The sequence shown here is derived from an EMBL/GenBank/DDBJ whole genome shotgun (WGS) entry which is preliminary data.</text>
</comment>
<dbReference type="Pfam" id="PF00924">
    <property type="entry name" value="MS_channel_2nd"/>
    <property type="match status" value="1"/>
</dbReference>
<dbReference type="InterPro" id="IPR049278">
    <property type="entry name" value="MS_channel_C"/>
</dbReference>
<evidence type="ECO:0000313" key="11">
    <source>
        <dbReference type="EMBL" id="NMG77425.1"/>
    </source>
</evidence>
<dbReference type="InterPro" id="IPR023408">
    <property type="entry name" value="MscS_beta-dom_sf"/>
</dbReference>
<feature type="domain" description="Mechanosensitive ion channel MscS C-terminal" evidence="9">
    <location>
        <begin position="331"/>
        <end position="413"/>
    </location>
</feature>
<keyword evidence="6 7" id="KW-0472">Membrane</keyword>
<comment type="subcellular location">
    <subcellularLocation>
        <location evidence="1">Cell membrane</location>
        <topology evidence="1">Multi-pass membrane protein</topology>
    </subcellularLocation>
</comment>
<protein>
    <submittedName>
        <fullName evidence="11">Mechanosensitive ion channel</fullName>
    </submittedName>
</protein>
<feature type="domain" description="Mechanosensitive ion channel MscS" evidence="8">
    <location>
        <begin position="256"/>
        <end position="320"/>
    </location>
</feature>
<dbReference type="Pfam" id="PF21082">
    <property type="entry name" value="MS_channel_3rd"/>
    <property type="match status" value="1"/>
</dbReference>
<feature type="transmembrane region" description="Helical" evidence="7">
    <location>
        <begin position="23"/>
        <end position="40"/>
    </location>
</feature>
<dbReference type="Gene3D" id="1.10.287.1260">
    <property type="match status" value="1"/>
</dbReference>
<gene>
    <name evidence="11" type="ORF">GPA25_21980</name>
</gene>
<name>A0ABX1QJG7_9RHOO</name>
<evidence type="ECO:0000256" key="6">
    <source>
        <dbReference type="ARBA" id="ARBA00023136"/>
    </source>
</evidence>
<dbReference type="SUPFAM" id="SSF82861">
    <property type="entry name" value="Mechanosensitive channel protein MscS (YggB), transmembrane region"/>
    <property type="match status" value="1"/>
</dbReference>
<evidence type="ECO:0000256" key="7">
    <source>
        <dbReference type="SAM" id="Phobius"/>
    </source>
</evidence>
<feature type="transmembrane region" description="Helical" evidence="7">
    <location>
        <begin position="214"/>
        <end position="235"/>
    </location>
</feature>
<dbReference type="InterPro" id="IPR011014">
    <property type="entry name" value="MscS_channel_TM-2"/>
</dbReference>
<dbReference type="EMBL" id="WTVQ01000063">
    <property type="protein sequence ID" value="NMG77425.1"/>
    <property type="molecule type" value="Genomic_DNA"/>
</dbReference>
<evidence type="ECO:0000259" key="9">
    <source>
        <dbReference type="Pfam" id="PF21082"/>
    </source>
</evidence>
<keyword evidence="12" id="KW-1185">Reference proteome</keyword>
<feature type="transmembrane region" description="Helical" evidence="7">
    <location>
        <begin position="69"/>
        <end position="86"/>
    </location>
</feature>
<dbReference type="InterPro" id="IPR049142">
    <property type="entry name" value="MS_channel_1st"/>
</dbReference>
<evidence type="ECO:0000256" key="1">
    <source>
        <dbReference type="ARBA" id="ARBA00004651"/>
    </source>
</evidence>